<proteinExistence type="predicted"/>
<keyword evidence="2" id="KW-0131">Cell cycle</keyword>
<dbReference type="GO" id="GO:0019901">
    <property type="term" value="F:protein kinase binding"/>
    <property type="evidence" value="ECO:0007669"/>
    <property type="project" value="InterPro"/>
</dbReference>
<evidence type="ECO:0000256" key="1">
    <source>
        <dbReference type="ARBA" id="ARBA00022618"/>
    </source>
</evidence>
<dbReference type="Gene3D" id="1.10.472.10">
    <property type="entry name" value="Cyclin-like"/>
    <property type="match status" value="1"/>
</dbReference>
<reference evidence="3" key="1">
    <citation type="submission" date="2020-01" db="EMBL/GenBank/DDBJ databases">
        <title>Genome sequence of Kobresia littledalei, the first chromosome-level genome in the family Cyperaceae.</title>
        <authorList>
            <person name="Qu G."/>
        </authorList>
    </citation>
    <scope>NUCLEOTIDE SEQUENCE</scope>
    <source>
        <strain evidence="3">C.B.Clarke</strain>
        <tissue evidence="3">Leaf</tissue>
    </source>
</reference>
<dbReference type="InterPro" id="IPR013922">
    <property type="entry name" value="Cyclin_PHO80-like"/>
</dbReference>
<comment type="caution">
    <text evidence="3">The sequence shown here is derived from an EMBL/GenBank/DDBJ whole genome shotgun (WGS) entry which is preliminary data.</text>
</comment>
<evidence type="ECO:0000313" key="4">
    <source>
        <dbReference type="Proteomes" id="UP000623129"/>
    </source>
</evidence>
<evidence type="ECO:0000256" key="2">
    <source>
        <dbReference type="ARBA" id="ARBA00023306"/>
    </source>
</evidence>
<protein>
    <submittedName>
        <fullName evidence="3">Cyclin-P4-1-like protein</fullName>
    </submittedName>
</protein>
<dbReference type="Proteomes" id="UP000623129">
    <property type="component" value="Unassembled WGS sequence"/>
</dbReference>
<dbReference type="PANTHER" id="PTHR15615:SF91">
    <property type="entry name" value="CYCLIN-P4-1"/>
    <property type="match status" value="1"/>
</dbReference>
<keyword evidence="4" id="KW-1185">Reference proteome</keyword>
<dbReference type="PANTHER" id="PTHR15615">
    <property type="match status" value="1"/>
</dbReference>
<sequence>MNSLELEFLFGMQFELNVSPNQFNSYCTMLEAEMCMESISSIPKLHSSSLQEKHEGDNTTEISLQFNCKDKN</sequence>
<evidence type="ECO:0000313" key="3">
    <source>
        <dbReference type="EMBL" id="KAF3336119.1"/>
    </source>
</evidence>
<dbReference type="EMBL" id="SWLB01000008">
    <property type="protein sequence ID" value="KAF3336119.1"/>
    <property type="molecule type" value="Genomic_DNA"/>
</dbReference>
<dbReference type="AlphaFoldDB" id="A0A833VWX5"/>
<dbReference type="OrthoDB" id="337735at2759"/>
<accession>A0A833VWX5</accession>
<organism evidence="3 4">
    <name type="scientific">Carex littledalei</name>
    <dbReference type="NCBI Taxonomy" id="544730"/>
    <lineage>
        <taxon>Eukaryota</taxon>
        <taxon>Viridiplantae</taxon>
        <taxon>Streptophyta</taxon>
        <taxon>Embryophyta</taxon>
        <taxon>Tracheophyta</taxon>
        <taxon>Spermatophyta</taxon>
        <taxon>Magnoliopsida</taxon>
        <taxon>Liliopsida</taxon>
        <taxon>Poales</taxon>
        <taxon>Cyperaceae</taxon>
        <taxon>Cyperoideae</taxon>
        <taxon>Cariceae</taxon>
        <taxon>Carex</taxon>
        <taxon>Carex subgen. Euthyceras</taxon>
    </lineage>
</organism>
<name>A0A833VWX5_9POAL</name>
<dbReference type="GO" id="GO:0051301">
    <property type="term" value="P:cell division"/>
    <property type="evidence" value="ECO:0007669"/>
    <property type="project" value="UniProtKB-KW"/>
</dbReference>
<gene>
    <name evidence="3" type="ORF">FCM35_KLT20626</name>
</gene>
<keyword evidence="1" id="KW-0132">Cell division</keyword>